<dbReference type="InterPro" id="IPR022072">
    <property type="entry name" value="DUF3624"/>
</dbReference>
<evidence type="ECO:0000313" key="2">
    <source>
        <dbReference type="EMBL" id="BAJ03089.1"/>
    </source>
</evidence>
<reference evidence="3" key="1">
    <citation type="journal article" date="2010" name="Mol. Biosyst.">
        <title>Complete genome sequence and comparative analysis of Shewanella violacea, a psychrophilic and piezophilic bacterium from deep sea floor sediments.</title>
        <authorList>
            <person name="Aono E."/>
            <person name="Baba T."/>
            <person name="Ara T."/>
            <person name="Nishi T."/>
            <person name="Nakamichi T."/>
            <person name="Inamoto E."/>
            <person name="Toyonaga H."/>
            <person name="Hasegawa M."/>
            <person name="Takai Y."/>
            <person name="Okumura Y."/>
            <person name="Baba M."/>
            <person name="Tomita M."/>
            <person name="Kato C."/>
            <person name="Oshima T."/>
            <person name="Nakasone K."/>
            <person name="Mori H."/>
        </authorList>
    </citation>
    <scope>NUCLEOTIDE SEQUENCE [LARGE SCALE GENOMIC DNA]</scope>
    <source>
        <strain evidence="3">JCM 10179 / CIP 106290 / LMG 19151 / DSS12</strain>
    </source>
</reference>
<keyword evidence="1" id="KW-1133">Transmembrane helix</keyword>
<accession>D4ZAP4</accession>
<organism evidence="2 3">
    <name type="scientific">Shewanella violacea (strain JCM 10179 / CIP 106290 / LMG 19151 / DSS12)</name>
    <dbReference type="NCBI Taxonomy" id="637905"/>
    <lineage>
        <taxon>Bacteria</taxon>
        <taxon>Pseudomonadati</taxon>
        <taxon>Pseudomonadota</taxon>
        <taxon>Gammaproteobacteria</taxon>
        <taxon>Alteromonadales</taxon>
        <taxon>Shewanellaceae</taxon>
        <taxon>Shewanella</taxon>
    </lineage>
</organism>
<dbReference type="EMBL" id="AP011177">
    <property type="protein sequence ID" value="BAJ03089.1"/>
    <property type="molecule type" value="Genomic_DNA"/>
</dbReference>
<evidence type="ECO:0008006" key="4">
    <source>
        <dbReference type="Google" id="ProtNLM"/>
    </source>
</evidence>
<protein>
    <recommendedName>
        <fullName evidence="4">DUF3624 domain-containing protein</fullName>
    </recommendedName>
</protein>
<feature type="transmembrane region" description="Helical" evidence="1">
    <location>
        <begin position="51"/>
        <end position="72"/>
    </location>
</feature>
<evidence type="ECO:0000256" key="1">
    <source>
        <dbReference type="SAM" id="Phobius"/>
    </source>
</evidence>
<dbReference type="STRING" id="637905.SVI_3118"/>
<dbReference type="Proteomes" id="UP000002350">
    <property type="component" value="Chromosome"/>
</dbReference>
<feature type="transmembrane region" description="Helical" evidence="1">
    <location>
        <begin position="21"/>
        <end position="39"/>
    </location>
</feature>
<dbReference type="HOGENOM" id="CLU_188515_1_0_6"/>
<dbReference type="OrthoDB" id="5589052at2"/>
<proteinExistence type="predicted"/>
<dbReference type="eggNOG" id="ENOG502ZGC8">
    <property type="taxonomic scope" value="Bacteria"/>
</dbReference>
<keyword evidence="1" id="KW-0472">Membrane</keyword>
<sequence>MACNEYESSVFAQKLGRCKSCMWQLSLLSALSWPLWWGLYWDTPYRVESIALVFFCISFTGLLLAHLVVFGYRSLTHRS</sequence>
<keyword evidence="1" id="KW-0812">Transmembrane</keyword>
<dbReference type="RefSeq" id="WP_013052386.1">
    <property type="nucleotide sequence ID" value="NC_014012.1"/>
</dbReference>
<evidence type="ECO:0000313" key="3">
    <source>
        <dbReference type="Proteomes" id="UP000002350"/>
    </source>
</evidence>
<name>D4ZAP4_SHEVD</name>
<dbReference type="Pfam" id="PF12292">
    <property type="entry name" value="DUF3624"/>
    <property type="match status" value="1"/>
</dbReference>
<dbReference type="KEGG" id="svo:SVI_3118"/>
<gene>
    <name evidence="2" type="ordered locus">SVI_3118</name>
</gene>
<keyword evidence="3" id="KW-1185">Reference proteome</keyword>
<dbReference type="AlphaFoldDB" id="D4ZAP4"/>